<evidence type="ECO:0000256" key="8">
    <source>
        <dbReference type="ARBA" id="ARBA00023146"/>
    </source>
</evidence>
<evidence type="ECO:0000313" key="15">
    <source>
        <dbReference type="Proteomes" id="UP001164718"/>
    </source>
</evidence>
<dbReference type="EC" id="6.1.1.1" evidence="11"/>
<keyword evidence="6 12" id="KW-0694">RNA-binding</keyword>
<dbReference type="AlphaFoldDB" id="A0A9E8RWA8"/>
<keyword evidence="8 11" id="KW-0030">Aminoacyl-tRNA synthetase</keyword>
<dbReference type="SUPFAM" id="SSF52374">
    <property type="entry name" value="Nucleotidylyl transferase"/>
    <property type="match status" value="1"/>
</dbReference>
<feature type="short sequence motif" description="'HIGH' region" evidence="11">
    <location>
        <begin position="39"/>
        <end position="48"/>
    </location>
</feature>
<evidence type="ECO:0000256" key="7">
    <source>
        <dbReference type="ARBA" id="ARBA00022917"/>
    </source>
</evidence>
<name>A0A9E8RWA8_9BACI</name>
<dbReference type="GO" id="GO:0003723">
    <property type="term" value="F:RNA binding"/>
    <property type="evidence" value="ECO:0007669"/>
    <property type="project" value="UniProtKB-KW"/>
</dbReference>
<dbReference type="InterPro" id="IPR054608">
    <property type="entry name" value="SYY-like_C"/>
</dbReference>
<gene>
    <name evidence="11 14" type="primary">tyrS</name>
    <name evidence="14" type="ORF">OE104_01840</name>
</gene>
<dbReference type="FunFam" id="3.10.290.10:FF:000012">
    <property type="entry name" value="Tyrosine--tRNA ligase"/>
    <property type="match status" value="1"/>
</dbReference>
<feature type="domain" description="RNA-binding S4" evidence="13">
    <location>
        <begin position="353"/>
        <end position="415"/>
    </location>
</feature>
<comment type="function">
    <text evidence="11">Catalyzes the attachment of tyrosine to tRNA(Tyr) in a two-step reaction: tyrosine is first activated by ATP to form Tyr-AMP and then transferred to the acceptor end of tRNA(Tyr).</text>
</comment>
<dbReference type="Gene3D" id="1.10.240.10">
    <property type="entry name" value="Tyrosyl-Transfer RNA Synthetase"/>
    <property type="match status" value="1"/>
</dbReference>
<comment type="subcellular location">
    <subcellularLocation>
        <location evidence="1 11">Cytoplasm</location>
    </subcellularLocation>
</comment>
<dbReference type="RefSeq" id="WP_275417895.1">
    <property type="nucleotide sequence ID" value="NZ_CP106878.1"/>
</dbReference>
<dbReference type="InterPro" id="IPR036986">
    <property type="entry name" value="S4_RNA-bd_sf"/>
</dbReference>
<dbReference type="Pfam" id="PF22421">
    <property type="entry name" value="SYY_C-terminal"/>
    <property type="match status" value="1"/>
</dbReference>
<dbReference type="EMBL" id="CP106878">
    <property type="protein sequence ID" value="WAA10109.1"/>
    <property type="molecule type" value="Genomic_DNA"/>
</dbReference>
<proteinExistence type="inferred from homology"/>
<evidence type="ECO:0000256" key="10">
    <source>
        <dbReference type="ARBA" id="ARBA00060965"/>
    </source>
</evidence>
<dbReference type="Pfam" id="PF00579">
    <property type="entry name" value="tRNA-synt_1b"/>
    <property type="match status" value="1"/>
</dbReference>
<dbReference type="CDD" id="cd00165">
    <property type="entry name" value="S4"/>
    <property type="match status" value="1"/>
</dbReference>
<comment type="similarity">
    <text evidence="10 11">Belongs to the class-I aminoacyl-tRNA synthetase family. TyrS type 1 subfamily.</text>
</comment>
<dbReference type="PANTHER" id="PTHR11766">
    <property type="entry name" value="TYROSYL-TRNA SYNTHETASE"/>
    <property type="match status" value="1"/>
</dbReference>
<evidence type="ECO:0000256" key="5">
    <source>
        <dbReference type="ARBA" id="ARBA00022840"/>
    </source>
</evidence>
<keyword evidence="2 11" id="KW-0963">Cytoplasm</keyword>
<feature type="binding site" evidence="11">
    <location>
        <position position="173"/>
    </location>
    <ligand>
        <name>L-tyrosine</name>
        <dbReference type="ChEBI" id="CHEBI:58315"/>
    </ligand>
</feature>
<dbReference type="Proteomes" id="UP001164718">
    <property type="component" value="Chromosome"/>
</dbReference>
<comment type="catalytic activity">
    <reaction evidence="9 11">
        <text>tRNA(Tyr) + L-tyrosine + ATP = L-tyrosyl-tRNA(Tyr) + AMP + diphosphate + H(+)</text>
        <dbReference type="Rhea" id="RHEA:10220"/>
        <dbReference type="Rhea" id="RHEA-COMP:9706"/>
        <dbReference type="Rhea" id="RHEA-COMP:9707"/>
        <dbReference type="ChEBI" id="CHEBI:15378"/>
        <dbReference type="ChEBI" id="CHEBI:30616"/>
        <dbReference type="ChEBI" id="CHEBI:33019"/>
        <dbReference type="ChEBI" id="CHEBI:58315"/>
        <dbReference type="ChEBI" id="CHEBI:78442"/>
        <dbReference type="ChEBI" id="CHEBI:78536"/>
        <dbReference type="ChEBI" id="CHEBI:456215"/>
        <dbReference type="EC" id="6.1.1.1"/>
    </reaction>
</comment>
<dbReference type="GO" id="GO:0005829">
    <property type="term" value="C:cytosol"/>
    <property type="evidence" value="ECO:0007669"/>
    <property type="project" value="TreeGrafter"/>
</dbReference>
<dbReference type="FunFam" id="1.10.240.10:FF:000001">
    <property type="entry name" value="Tyrosine--tRNA ligase"/>
    <property type="match status" value="1"/>
</dbReference>
<evidence type="ECO:0000256" key="3">
    <source>
        <dbReference type="ARBA" id="ARBA00022598"/>
    </source>
</evidence>
<dbReference type="PRINTS" id="PR01040">
    <property type="entry name" value="TRNASYNTHTYR"/>
</dbReference>
<dbReference type="GO" id="GO:0042803">
    <property type="term" value="F:protein homodimerization activity"/>
    <property type="evidence" value="ECO:0007669"/>
    <property type="project" value="UniProtKB-ARBA"/>
</dbReference>
<dbReference type="KEGG" id="faf:OE104_01840"/>
<dbReference type="NCBIfam" id="TIGR00234">
    <property type="entry name" value="tyrS"/>
    <property type="match status" value="1"/>
</dbReference>
<dbReference type="PANTHER" id="PTHR11766:SF0">
    <property type="entry name" value="TYROSINE--TRNA LIGASE, MITOCHONDRIAL"/>
    <property type="match status" value="1"/>
</dbReference>
<feature type="binding site" evidence="11">
    <location>
        <position position="234"/>
    </location>
    <ligand>
        <name>ATP</name>
        <dbReference type="ChEBI" id="CHEBI:30616"/>
    </ligand>
</feature>
<feature type="binding site" evidence="11">
    <location>
        <position position="169"/>
    </location>
    <ligand>
        <name>L-tyrosine</name>
        <dbReference type="ChEBI" id="CHEBI:58315"/>
    </ligand>
</feature>
<keyword evidence="15" id="KW-1185">Reference proteome</keyword>
<dbReference type="InterPro" id="IPR024088">
    <property type="entry name" value="Tyr-tRNA-ligase_bac-type"/>
</dbReference>
<dbReference type="InterPro" id="IPR002305">
    <property type="entry name" value="aa-tRNA-synth_Ic"/>
</dbReference>
<feature type="short sequence motif" description="'KMSKS' region" evidence="11">
    <location>
        <begin position="231"/>
        <end position="235"/>
    </location>
</feature>
<dbReference type="HAMAP" id="MF_02006">
    <property type="entry name" value="Tyr_tRNA_synth_type1"/>
    <property type="match status" value="1"/>
</dbReference>
<keyword evidence="5 11" id="KW-0067">ATP-binding</keyword>
<evidence type="ECO:0000256" key="1">
    <source>
        <dbReference type="ARBA" id="ARBA00004496"/>
    </source>
</evidence>
<dbReference type="PROSITE" id="PS50889">
    <property type="entry name" value="S4"/>
    <property type="match status" value="1"/>
</dbReference>
<keyword evidence="7 11" id="KW-0648">Protein biosynthesis</keyword>
<comment type="subunit">
    <text evidence="11">Homodimer.</text>
</comment>
<keyword evidence="4 11" id="KW-0547">Nucleotide-binding</keyword>
<keyword evidence="3 11" id="KW-0436">Ligase</keyword>
<reference evidence="14" key="1">
    <citation type="submission" date="2022-09" db="EMBL/GenBank/DDBJ databases">
        <title>Complete Genomes of Fervidibacillus albus and Fervidibacillus halotolerans isolated from tidal flat sediments.</title>
        <authorList>
            <person name="Kwon K.K."/>
            <person name="Yang S.-H."/>
            <person name="Park M.J."/>
            <person name="Oh H.-M."/>
        </authorList>
    </citation>
    <scope>NUCLEOTIDE SEQUENCE</scope>
    <source>
        <strain evidence="14">MEBiC13591</strain>
    </source>
</reference>
<dbReference type="GO" id="GO:0004831">
    <property type="term" value="F:tyrosine-tRNA ligase activity"/>
    <property type="evidence" value="ECO:0007669"/>
    <property type="project" value="UniProtKB-UniRule"/>
</dbReference>
<evidence type="ECO:0000256" key="9">
    <source>
        <dbReference type="ARBA" id="ARBA00048248"/>
    </source>
</evidence>
<dbReference type="Gene3D" id="3.10.290.10">
    <property type="entry name" value="RNA-binding S4 domain"/>
    <property type="match status" value="1"/>
</dbReference>
<feature type="binding site" evidence="11">
    <location>
        <position position="34"/>
    </location>
    <ligand>
        <name>L-tyrosine</name>
        <dbReference type="ChEBI" id="CHEBI:58315"/>
    </ligand>
</feature>
<accession>A0A9E8RWA8</accession>
<sequence length="421" mass="47625">MDLLKDLEFRGLINQVTDEEGLQKLLSEEKIKLYCGVDPTGDSMHIGHLLPILVLRRFQLAGHHPIALVGGATGLIGDPSGKKQERTLNSVEVVEEWSEKIKKQLSHLLDFDTTENPAKIANNYDWTSEIDLITFLRDYGKHFGINYMLAKDSVQSRIESGISFTEFTYMILQSIDFLKLYETENCRLQIGGSDQWGNITAGLELIRKTKGDSKTAYGLTVPLVTKSDGTKFGKTEGGAVWLDPEKTSPYEFYQFWINTDDRDVIQYLKYFTFLFPEEILELEKATKETPEKRLAQRTLAEAVTKLVHGEEALKQAIRITEALFSGNIKALTAEEIKQGFKDVPSFTANAELTNLVELLVQAKISPSKRQAREDIQNGAIYINGDRITDVQYTISDADQIEGQFTIIRRGKKKYFLIIHGE</sequence>
<dbReference type="Gene3D" id="3.40.50.620">
    <property type="entry name" value="HUPs"/>
    <property type="match status" value="1"/>
</dbReference>
<dbReference type="SMART" id="SM00363">
    <property type="entry name" value="S4"/>
    <property type="match status" value="1"/>
</dbReference>
<evidence type="ECO:0000256" key="11">
    <source>
        <dbReference type="HAMAP-Rule" id="MF_02006"/>
    </source>
</evidence>
<dbReference type="CDD" id="cd00395">
    <property type="entry name" value="Tyr_Trp_RS_core"/>
    <property type="match status" value="1"/>
</dbReference>
<dbReference type="PROSITE" id="PS00178">
    <property type="entry name" value="AA_TRNA_LIGASE_I"/>
    <property type="match status" value="1"/>
</dbReference>
<dbReference type="SUPFAM" id="SSF55174">
    <property type="entry name" value="Alpha-L RNA-binding motif"/>
    <property type="match status" value="1"/>
</dbReference>
<protein>
    <recommendedName>
        <fullName evidence="11">Tyrosine--tRNA ligase</fullName>
        <ecNumber evidence="11">6.1.1.1</ecNumber>
    </recommendedName>
    <alternativeName>
        <fullName evidence="11">Tyrosyl-tRNA synthetase</fullName>
        <shortName evidence="11">TyrRS</shortName>
    </alternativeName>
</protein>
<dbReference type="InterPro" id="IPR002942">
    <property type="entry name" value="S4_RNA-bd"/>
</dbReference>
<dbReference type="GO" id="GO:0005524">
    <property type="term" value="F:ATP binding"/>
    <property type="evidence" value="ECO:0007669"/>
    <property type="project" value="UniProtKB-UniRule"/>
</dbReference>
<evidence type="ECO:0000256" key="12">
    <source>
        <dbReference type="PROSITE-ProRule" id="PRU00182"/>
    </source>
</evidence>
<organism evidence="14 15">
    <name type="scientific">Fervidibacillus albus</name>
    <dbReference type="NCBI Taxonomy" id="2980026"/>
    <lineage>
        <taxon>Bacteria</taxon>
        <taxon>Bacillati</taxon>
        <taxon>Bacillota</taxon>
        <taxon>Bacilli</taxon>
        <taxon>Bacillales</taxon>
        <taxon>Bacillaceae</taxon>
        <taxon>Fervidibacillus</taxon>
    </lineage>
</organism>
<dbReference type="InterPro" id="IPR014729">
    <property type="entry name" value="Rossmann-like_a/b/a_fold"/>
</dbReference>
<evidence type="ECO:0000256" key="6">
    <source>
        <dbReference type="ARBA" id="ARBA00022884"/>
    </source>
</evidence>
<evidence type="ECO:0000256" key="4">
    <source>
        <dbReference type="ARBA" id="ARBA00022741"/>
    </source>
</evidence>
<dbReference type="InterPro" id="IPR024107">
    <property type="entry name" value="Tyr-tRNA-ligase_bac_1"/>
</dbReference>
<evidence type="ECO:0000256" key="2">
    <source>
        <dbReference type="ARBA" id="ARBA00022490"/>
    </source>
</evidence>
<dbReference type="InterPro" id="IPR002307">
    <property type="entry name" value="Tyr-tRNA-ligase"/>
</dbReference>
<dbReference type="GO" id="GO:0006437">
    <property type="term" value="P:tyrosyl-tRNA aminoacylation"/>
    <property type="evidence" value="ECO:0007669"/>
    <property type="project" value="UniProtKB-UniRule"/>
</dbReference>
<evidence type="ECO:0000313" key="14">
    <source>
        <dbReference type="EMBL" id="WAA10109.1"/>
    </source>
</evidence>
<dbReference type="InterPro" id="IPR001412">
    <property type="entry name" value="aa-tRNA-synth_I_CS"/>
</dbReference>
<dbReference type="FunFam" id="3.40.50.620:FF:000008">
    <property type="entry name" value="Tyrosine--tRNA ligase"/>
    <property type="match status" value="1"/>
</dbReference>
<evidence type="ECO:0000259" key="13">
    <source>
        <dbReference type="SMART" id="SM00363"/>
    </source>
</evidence>